<keyword evidence="6 8" id="KW-0443">Lipid metabolism</keyword>
<dbReference type="GO" id="GO:0016020">
    <property type="term" value="C:membrane"/>
    <property type="evidence" value="ECO:0007669"/>
    <property type="project" value="GOC"/>
</dbReference>
<keyword evidence="9" id="KW-0175">Coiled coil</keyword>
<dbReference type="SUPFAM" id="SSF51161">
    <property type="entry name" value="Trimeric LpxA-like enzymes"/>
    <property type="match status" value="1"/>
</dbReference>
<dbReference type="InterPro" id="IPR018357">
    <property type="entry name" value="Hexapep_transf_CS"/>
</dbReference>
<sequence length="257" mass="28313">MIDAHALIDPQAELDSNVDIGPYSIIGANVQIAAGTWIGPHVVIKGPTRIGSDNKIYQFASLGEDPQDKKYGGEPGTRLEIGDRNVIREYCTMNRGTVQGGGVTHIGDDNWIMAYTHFAHDCQVGNQTIFANGASLAGHVRIEDYVILGGFTLVHQFCVMGTHSFSGAGSVIFKDVPPFVTVWGNRAEAYGINKEGLRRCGFNADTIRALHQAYKVIYKQNLTIEQAIEELKNLSQQYEEVRQLTTFLQQSTRGIVR</sequence>
<dbReference type="Proteomes" id="UP000031623">
    <property type="component" value="Chromosome"/>
</dbReference>
<dbReference type="Gene3D" id="2.160.10.10">
    <property type="entry name" value="Hexapeptide repeat proteins"/>
    <property type="match status" value="1"/>
</dbReference>
<keyword evidence="5 8" id="KW-0677">Repeat</keyword>
<dbReference type="EC" id="2.3.1.129" evidence="8"/>
<keyword evidence="2 8" id="KW-0444">Lipid biosynthesis</keyword>
<dbReference type="PANTHER" id="PTHR43480">
    <property type="entry name" value="ACYL-[ACYL-CARRIER-PROTEIN]--UDP-N-ACETYLGLUCOSAMINE O-ACYLTRANSFERASE"/>
    <property type="match status" value="1"/>
</dbReference>
<dbReference type="Gene3D" id="1.20.1180.10">
    <property type="entry name" value="Udp N-acetylglucosamine O-acyltransferase, C-terminal domain"/>
    <property type="match status" value="1"/>
</dbReference>
<keyword evidence="12" id="KW-1185">Reference proteome</keyword>
<evidence type="ECO:0000256" key="9">
    <source>
        <dbReference type="SAM" id="Coils"/>
    </source>
</evidence>
<dbReference type="UniPathway" id="UPA00359">
    <property type="reaction ID" value="UER00477"/>
</dbReference>
<evidence type="ECO:0000256" key="3">
    <source>
        <dbReference type="ARBA" id="ARBA00022556"/>
    </source>
</evidence>
<feature type="domain" description="UDP N-acetylglucosamine O-acyltransferase C-terminal" evidence="10">
    <location>
        <begin position="175"/>
        <end position="256"/>
    </location>
</feature>
<proteinExistence type="inferred from homology"/>
<dbReference type="PIRSF" id="PIRSF000456">
    <property type="entry name" value="UDP-GlcNAc_acltr"/>
    <property type="match status" value="1"/>
</dbReference>
<dbReference type="GO" id="GO:0005737">
    <property type="term" value="C:cytoplasm"/>
    <property type="evidence" value="ECO:0007669"/>
    <property type="project" value="UniProtKB-SubCell"/>
</dbReference>
<protein>
    <recommendedName>
        <fullName evidence="8">Acyl-[acyl-carrier-protein]--UDP-N-acetylglucosamine O-acyltransferase</fullName>
        <shortName evidence="8">UDP-N-acetylglucosamine acyltransferase</shortName>
        <ecNumber evidence="8">2.3.1.129</ecNumber>
    </recommendedName>
</protein>
<evidence type="ECO:0000256" key="2">
    <source>
        <dbReference type="ARBA" id="ARBA00022516"/>
    </source>
</evidence>
<dbReference type="InterPro" id="IPR010137">
    <property type="entry name" value="Lipid_A_LpxA"/>
</dbReference>
<dbReference type="STRING" id="40754.THII_1735"/>
<comment type="subcellular location">
    <subcellularLocation>
        <location evidence="8">Cytoplasm</location>
    </subcellularLocation>
</comment>
<comment type="subunit">
    <text evidence="8">Homotrimer.</text>
</comment>
<evidence type="ECO:0000313" key="12">
    <source>
        <dbReference type="Proteomes" id="UP000031623"/>
    </source>
</evidence>
<dbReference type="GO" id="GO:0009245">
    <property type="term" value="P:lipid A biosynthetic process"/>
    <property type="evidence" value="ECO:0007669"/>
    <property type="project" value="UniProtKB-UniRule"/>
</dbReference>
<dbReference type="EMBL" id="AP014633">
    <property type="protein sequence ID" value="BAP56032.1"/>
    <property type="molecule type" value="Genomic_DNA"/>
</dbReference>
<evidence type="ECO:0000256" key="5">
    <source>
        <dbReference type="ARBA" id="ARBA00022737"/>
    </source>
</evidence>
<dbReference type="GO" id="GO:0008780">
    <property type="term" value="F:acyl-[acyl-carrier-protein]-UDP-N-acetylglucosamine O-acyltransferase activity"/>
    <property type="evidence" value="ECO:0007669"/>
    <property type="project" value="UniProtKB-UniRule"/>
</dbReference>
<comment type="catalytic activity">
    <reaction evidence="8">
        <text>a (3R)-hydroxyacyl-[ACP] + UDP-N-acetyl-alpha-D-glucosamine = a UDP-3-O-[(3R)-3-hydroxyacyl]-N-acetyl-alpha-D-glucosamine + holo-[ACP]</text>
        <dbReference type="Rhea" id="RHEA:67812"/>
        <dbReference type="Rhea" id="RHEA-COMP:9685"/>
        <dbReference type="Rhea" id="RHEA-COMP:9945"/>
        <dbReference type="ChEBI" id="CHEBI:57705"/>
        <dbReference type="ChEBI" id="CHEBI:64479"/>
        <dbReference type="ChEBI" id="CHEBI:78827"/>
        <dbReference type="ChEBI" id="CHEBI:173225"/>
        <dbReference type="EC" id="2.3.1.129"/>
    </reaction>
</comment>
<evidence type="ECO:0000259" key="10">
    <source>
        <dbReference type="Pfam" id="PF13720"/>
    </source>
</evidence>
<evidence type="ECO:0000256" key="7">
    <source>
        <dbReference type="ARBA" id="ARBA00023315"/>
    </source>
</evidence>
<evidence type="ECO:0000256" key="1">
    <source>
        <dbReference type="ARBA" id="ARBA00022490"/>
    </source>
</evidence>
<keyword evidence="7 8" id="KW-0012">Acyltransferase</keyword>
<dbReference type="InterPro" id="IPR001451">
    <property type="entry name" value="Hexapep"/>
</dbReference>
<dbReference type="Pfam" id="PF00132">
    <property type="entry name" value="Hexapep"/>
    <property type="match status" value="1"/>
</dbReference>
<dbReference type="InterPro" id="IPR037157">
    <property type="entry name" value="Acetyltransf_C_sf"/>
</dbReference>
<dbReference type="KEGG" id="tig:THII_1735"/>
<comment type="similarity">
    <text evidence="8">Belongs to the transferase hexapeptide repeat family. LpxA subfamily.</text>
</comment>
<evidence type="ECO:0000256" key="4">
    <source>
        <dbReference type="ARBA" id="ARBA00022679"/>
    </source>
</evidence>
<dbReference type="HAMAP" id="MF_00387">
    <property type="entry name" value="LpxA"/>
    <property type="match status" value="1"/>
</dbReference>
<dbReference type="AlphaFoldDB" id="A0A090AK77"/>
<dbReference type="Pfam" id="PF13720">
    <property type="entry name" value="Acetyltransf_11"/>
    <property type="match status" value="1"/>
</dbReference>
<dbReference type="InterPro" id="IPR029098">
    <property type="entry name" value="Acetyltransf_C"/>
</dbReference>
<dbReference type="InterPro" id="IPR011004">
    <property type="entry name" value="Trimer_LpxA-like_sf"/>
</dbReference>
<evidence type="ECO:0000256" key="6">
    <source>
        <dbReference type="ARBA" id="ARBA00023098"/>
    </source>
</evidence>
<accession>A0A090AK77</accession>
<dbReference type="NCBIfam" id="TIGR01852">
    <property type="entry name" value="lipid_A_lpxA"/>
    <property type="match status" value="1"/>
</dbReference>
<feature type="coiled-coil region" evidence="9">
    <location>
        <begin position="217"/>
        <end position="244"/>
    </location>
</feature>
<dbReference type="PANTHER" id="PTHR43480:SF1">
    <property type="entry name" value="ACYL-[ACYL-CARRIER-PROTEIN]--UDP-N-ACETYLGLUCOSAMINE O-ACYLTRANSFERASE, MITOCHONDRIAL-RELATED"/>
    <property type="match status" value="1"/>
</dbReference>
<gene>
    <name evidence="8" type="primary">lpxA</name>
    <name evidence="11" type="ORF">THII_1735</name>
</gene>
<comment type="function">
    <text evidence="8">Involved in the biosynthesis of lipid A, a phosphorylated glycolipid that anchors the lipopolysaccharide to the outer membrane of the cell.</text>
</comment>
<organism evidence="11 12">
    <name type="scientific">Thioploca ingrica</name>
    <dbReference type="NCBI Taxonomy" id="40754"/>
    <lineage>
        <taxon>Bacteria</taxon>
        <taxon>Pseudomonadati</taxon>
        <taxon>Pseudomonadota</taxon>
        <taxon>Gammaproteobacteria</taxon>
        <taxon>Thiotrichales</taxon>
        <taxon>Thiotrichaceae</taxon>
        <taxon>Thioploca</taxon>
    </lineage>
</organism>
<dbReference type="OrthoDB" id="9807278at2"/>
<evidence type="ECO:0000256" key="8">
    <source>
        <dbReference type="HAMAP-Rule" id="MF_00387"/>
    </source>
</evidence>
<keyword evidence="1 8" id="KW-0963">Cytoplasm</keyword>
<dbReference type="PROSITE" id="PS00101">
    <property type="entry name" value="HEXAPEP_TRANSFERASES"/>
    <property type="match status" value="1"/>
</dbReference>
<keyword evidence="3 8" id="KW-0441">Lipid A biosynthesis</keyword>
<dbReference type="CDD" id="cd03351">
    <property type="entry name" value="LbH_UDP-GlcNAc_AT"/>
    <property type="match status" value="1"/>
</dbReference>
<dbReference type="NCBIfam" id="NF003657">
    <property type="entry name" value="PRK05289.1"/>
    <property type="match status" value="1"/>
</dbReference>
<keyword evidence="4 8" id="KW-0808">Transferase</keyword>
<name>A0A090AK77_9GAMM</name>
<comment type="pathway">
    <text evidence="8">Glycolipid biosynthesis; lipid IV(A) biosynthesis; lipid IV(A) from (3R)-3-hydroxytetradecanoyl-[acyl-carrier-protein] and UDP-N-acetyl-alpha-D-glucosamine: step 1/6.</text>
</comment>
<evidence type="ECO:0000313" key="11">
    <source>
        <dbReference type="EMBL" id="BAP56032.1"/>
    </source>
</evidence>
<reference evidence="11 12" key="1">
    <citation type="journal article" date="2014" name="ISME J.">
        <title>Ecophysiology of Thioploca ingrica as revealed by the complete genome sequence supplemented with proteomic evidence.</title>
        <authorList>
            <person name="Kojima H."/>
            <person name="Ogura Y."/>
            <person name="Yamamoto N."/>
            <person name="Togashi T."/>
            <person name="Mori H."/>
            <person name="Watanabe T."/>
            <person name="Nemoto F."/>
            <person name="Kurokawa K."/>
            <person name="Hayashi T."/>
            <person name="Fukui M."/>
        </authorList>
    </citation>
    <scope>NUCLEOTIDE SEQUENCE [LARGE SCALE GENOMIC DNA]</scope>
</reference>
<dbReference type="HOGENOM" id="CLU_061249_0_0_6"/>